<dbReference type="GO" id="GO:0005737">
    <property type="term" value="C:cytoplasm"/>
    <property type="evidence" value="ECO:0007669"/>
    <property type="project" value="UniProtKB-SubCell"/>
</dbReference>
<dbReference type="InterPro" id="IPR015443">
    <property type="entry name" value="Aldose_1-epimerase"/>
</dbReference>
<evidence type="ECO:0000256" key="12">
    <source>
        <dbReference type="PIRSR" id="PIRSR005096-3"/>
    </source>
</evidence>
<dbReference type="RefSeq" id="WP_012486468.1">
    <property type="nucleotide sequence ID" value="NC_010995.1"/>
</dbReference>
<comment type="similarity">
    <text evidence="3 9">Belongs to the aldose epimerase family.</text>
</comment>
<evidence type="ECO:0000256" key="10">
    <source>
        <dbReference type="PIRSR" id="PIRSR005096-1"/>
    </source>
</evidence>
<reference evidence="13 14" key="1">
    <citation type="journal article" date="2008" name="J. Bacteriol.">
        <title>Insights into plant cell wall degradation from the genome sequence of the soil bacterium Cellvibrio japonicus.</title>
        <authorList>
            <person name="Deboy R.T."/>
            <person name="Mongodin E.F."/>
            <person name="Fouts D.E."/>
            <person name="Tailford L.E."/>
            <person name="Khouri H."/>
            <person name="Emerson J.B."/>
            <person name="Mohamoud Y."/>
            <person name="Watkins K."/>
            <person name="Henrissat B."/>
            <person name="Gilbert H.J."/>
            <person name="Nelson K.E."/>
        </authorList>
    </citation>
    <scope>NUCLEOTIDE SEQUENCE [LARGE SCALE GENOMIC DNA]</scope>
    <source>
        <strain evidence="13 14">Ueda107</strain>
    </source>
</reference>
<comment type="pathway">
    <text evidence="2 9">Carbohydrate metabolism; hexose metabolism.</text>
</comment>
<evidence type="ECO:0000256" key="1">
    <source>
        <dbReference type="ARBA" id="ARBA00004496"/>
    </source>
</evidence>
<dbReference type="EMBL" id="CP000934">
    <property type="protein sequence ID" value="ACE83539.1"/>
    <property type="molecule type" value="Genomic_DNA"/>
</dbReference>
<keyword evidence="6" id="KW-0597">Phosphoprotein</keyword>
<keyword evidence="5" id="KW-0963">Cytoplasm</keyword>
<dbReference type="SUPFAM" id="SSF74650">
    <property type="entry name" value="Galactose mutarotase-like"/>
    <property type="match status" value="1"/>
</dbReference>
<keyword evidence="14" id="KW-1185">Reference proteome</keyword>
<feature type="binding site" evidence="11">
    <location>
        <position position="254"/>
    </location>
    <ligand>
        <name>beta-D-galactose</name>
        <dbReference type="ChEBI" id="CHEBI:27667"/>
    </ligand>
</feature>
<feature type="active site" description="Proton donor" evidence="10">
    <location>
        <position position="184"/>
    </location>
</feature>
<dbReference type="EC" id="5.1.3.3" evidence="9"/>
<accession>B3PKQ0</accession>
<dbReference type="NCBIfam" id="NF008277">
    <property type="entry name" value="PRK11055.1"/>
    <property type="match status" value="1"/>
</dbReference>
<dbReference type="InterPro" id="IPR014718">
    <property type="entry name" value="GH-type_carb-bd"/>
</dbReference>
<dbReference type="InterPro" id="IPR008183">
    <property type="entry name" value="Aldose_1/G6P_1-epimerase"/>
</dbReference>
<dbReference type="OrthoDB" id="9779408at2"/>
<feature type="binding site" evidence="12">
    <location>
        <begin position="184"/>
        <end position="186"/>
    </location>
    <ligand>
        <name>beta-D-galactose</name>
        <dbReference type="ChEBI" id="CHEBI:27667"/>
    </ligand>
</feature>
<dbReference type="GO" id="GO:0004034">
    <property type="term" value="F:aldose 1-epimerase activity"/>
    <property type="evidence" value="ECO:0007669"/>
    <property type="project" value="UniProtKB-EC"/>
</dbReference>
<evidence type="ECO:0000256" key="11">
    <source>
        <dbReference type="PIRSR" id="PIRSR005096-2"/>
    </source>
</evidence>
<evidence type="ECO:0000256" key="7">
    <source>
        <dbReference type="ARBA" id="ARBA00023235"/>
    </source>
</evidence>
<dbReference type="Gene3D" id="2.70.98.10">
    <property type="match status" value="1"/>
</dbReference>
<dbReference type="GO" id="GO:0030246">
    <property type="term" value="F:carbohydrate binding"/>
    <property type="evidence" value="ECO:0007669"/>
    <property type="project" value="InterPro"/>
</dbReference>
<dbReference type="CDD" id="cd09019">
    <property type="entry name" value="galactose_mutarotase_like"/>
    <property type="match status" value="1"/>
</dbReference>
<evidence type="ECO:0000313" key="13">
    <source>
        <dbReference type="EMBL" id="ACE83539.1"/>
    </source>
</evidence>
<dbReference type="PANTHER" id="PTHR10091">
    <property type="entry name" value="ALDOSE-1-EPIMERASE"/>
    <property type="match status" value="1"/>
</dbReference>
<evidence type="ECO:0000256" key="6">
    <source>
        <dbReference type="ARBA" id="ARBA00022553"/>
    </source>
</evidence>
<evidence type="ECO:0000256" key="8">
    <source>
        <dbReference type="ARBA" id="ARBA00023277"/>
    </source>
</evidence>
<dbReference type="eggNOG" id="COG2017">
    <property type="taxonomic scope" value="Bacteria"/>
</dbReference>
<dbReference type="AlphaFoldDB" id="B3PKQ0"/>
<comment type="subunit">
    <text evidence="4">Monomer.</text>
</comment>
<dbReference type="PANTHER" id="PTHR10091:SF0">
    <property type="entry name" value="GALACTOSE MUTAROTASE"/>
    <property type="match status" value="1"/>
</dbReference>
<dbReference type="GO" id="GO:0033499">
    <property type="term" value="P:galactose catabolic process via UDP-galactose, Leloir pathway"/>
    <property type="evidence" value="ECO:0007669"/>
    <property type="project" value="TreeGrafter"/>
</dbReference>
<dbReference type="FunFam" id="2.70.98.10:FF:000003">
    <property type="entry name" value="Aldose 1-epimerase"/>
    <property type="match status" value="1"/>
</dbReference>
<feature type="binding site" evidence="12">
    <location>
        <begin position="84"/>
        <end position="85"/>
    </location>
    <ligand>
        <name>beta-D-galactose</name>
        <dbReference type="ChEBI" id="CHEBI:27667"/>
    </ligand>
</feature>
<evidence type="ECO:0000256" key="5">
    <source>
        <dbReference type="ARBA" id="ARBA00022490"/>
    </source>
</evidence>
<comment type="subcellular location">
    <subcellularLocation>
        <location evidence="1">Cytoplasm</location>
    </subcellularLocation>
</comment>
<keyword evidence="8 9" id="KW-0119">Carbohydrate metabolism</keyword>
<dbReference type="InterPro" id="IPR011013">
    <property type="entry name" value="Gal_mutarotase_sf_dom"/>
</dbReference>
<evidence type="ECO:0000256" key="4">
    <source>
        <dbReference type="ARBA" id="ARBA00011245"/>
    </source>
</evidence>
<dbReference type="Pfam" id="PF01263">
    <property type="entry name" value="Aldose_epim"/>
    <property type="match status" value="1"/>
</dbReference>
<evidence type="ECO:0000256" key="2">
    <source>
        <dbReference type="ARBA" id="ARBA00005028"/>
    </source>
</evidence>
<dbReference type="HOGENOM" id="CLU_031753_1_1_6"/>
<proteinExistence type="inferred from homology"/>
<dbReference type="PIRSF" id="PIRSF005096">
    <property type="entry name" value="GALM"/>
    <property type="match status" value="1"/>
</dbReference>
<dbReference type="InterPro" id="IPR047215">
    <property type="entry name" value="Galactose_mutarotase-like"/>
</dbReference>
<organism evidence="13 14">
    <name type="scientific">Cellvibrio japonicus (strain Ueda107)</name>
    <name type="common">Pseudomonas fluorescens subsp. cellulosa</name>
    <dbReference type="NCBI Taxonomy" id="498211"/>
    <lineage>
        <taxon>Bacteria</taxon>
        <taxon>Pseudomonadati</taxon>
        <taxon>Pseudomonadota</taxon>
        <taxon>Gammaproteobacteria</taxon>
        <taxon>Cellvibrionales</taxon>
        <taxon>Cellvibrionaceae</taxon>
        <taxon>Cellvibrio</taxon>
    </lineage>
</organism>
<dbReference type="UniPathway" id="UPA00242"/>
<dbReference type="Proteomes" id="UP000001036">
    <property type="component" value="Chromosome"/>
</dbReference>
<evidence type="ECO:0000256" key="9">
    <source>
        <dbReference type="PIRNR" id="PIRNR005096"/>
    </source>
</evidence>
<evidence type="ECO:0000256" key="3">
    <source>
        <dbReference type="ARBA" id="ARBA00006206"/>
    </source>
</evidence>
<keyword evidence="7 9" id="KW-0413">Isomerase</keyword>
<comment type="catalytic activity">
    <reaction evidence="9">
        <text>alpha-D-glucose = beta-D-glucose</text>
        <dbReference type="Rhea" id="RHEA:10264"/>
        <dbReference type="ChEBI" id="CHEBI:15903"/>
        <dbReference type="ChEBI" id="CHEBI:17925"/>
        <dbReference type="EC" id="5.1.3.3"/>
    </reaction>
</comment>
<feature type="active site" description="Proton acceptor" evidence="10">
    <location>
        <position position="319"/>
    </location>
</feature>
<dbReference type="STRING" id="498211.CJA_0807"/>
<protein>
    <recommendedName>
        <fullName evidence="9">Aldose 1-epimerase</fullName>
        <ecNumber evidence="9">5.1.3.3</ecNumber>
    </recommendedName>
</protein>
<dbReference type="KEGG" id="cja:CJA_0807"/>
<sequence>MTSTAAITQRLFGTTPAGDQITEYTLTNAKGSIAKIINFGGVITELHVPDSRGQLADVALGFETLEPYLETSPFFGALIGRVGNRIAKGKFTLEGVDYTLAVNNGVNHLHGGVQGFDKKVWHAEPFDDAQGPGVKLSLLSSDGDQGYPGNLQVEVTYQFTHEDALVVDYRATTDKATPVNLTQHSYFNLTGQGDILNHRMQIFADHITAVDDTQIPTGELMPVAGTPFDFRTPHRIGERINADHEQLRFGLGYDHNYVINQAQYKALTLAARVEEDSSGRVLEVYTQEPGVQFYSGNFLDGSHTGKGKTYHQRTGFCLEPQHHPDSVNKPQFPSVILQPGEQYKTRTVFKFLVK</sequence>
<gene>
    <name evidence="13" type="ordered locus">CJA_0807</name>
</gene>
<dbReference type="GO" id="GO:0006006">
    <property type="term" value="P:glucose metabolic process"/>
    <property type="evidence" value="ECO:0007669"/>
    <property type="project" value="TreeGrafter"/>
</dbReference>
<name>B3PKQ0_CELJU</name>
<evidence type="ECO:0000313" key="14">
    <source>
        <dbReference type="Proteomes" id="UP000001036"/>
    </source>
</evidence>